<dbReference type="GO" id="GO:0005737">
    <property type="term" value="C:cytoplasm"/>
    <property type="evidence" value="ECO:0007669"/>
    <property type="project" value="TreeGrafter"/>
</dbReference>
<name>A0A518CQ66_9PLAN</name>
<organism evidence="4 5">
    <name type="scientific">Polystyrenella longa</name>
    <dbReference type="NCBI Taxonomy" id="2528007"/>
    <lineage>
        <taxon>Bacteria</taxon>
        <taxon>Pseudomonadati</taxon>
        <taxon>Planctomycetota</taxon>
        <taxon>Planctomycetia</taxon>
        <taxon>Planctomycetales</taxon>
        <taxon>Planctomycetaceae</taxon>
        <taxon>Polystyrenella</taxon>
    </lineage>
</organism>
<sequence>MNSILIRQGRLIDPSQKLDRTANLFIENGKITRILDEDVAADEVIEAAGCIVTPGFIDTHVAVREPGDEEDETVASVSNAAIHGGFTTICTLPDTQPVVDNRAAAEFIHLQAERAGYCHVSPLGAITKNNDSEELAEIGQLVDGGVLAFTDGKKSVANSEIMRRALEYTRMFNRPIFHHPQVPEMVESGVMHEGFHSMKLGLRGMPNAAEEIMVSRDIALVELTGGRVHEMCISTRAAVEHIRDAKRAGIAISADVTPHHLALTDAEMEKFDTNYKVSPPLRDKDQIAALIEGLQDGTIEAITADHQPHADEKKHVEVDQAPFGIVGLETALSLCIKTLIDPGHLTWLQLIDKLTAGPARILNLEQKGTLRDGADADVTIFNPDEQWTVDVTKFKTLSKNSPFAGWELRGRIKTIIVNGLPRTL</sequence>
<dbReference type="PANTHER" id="PTHR43668:SF2">
    <property type="entry name" value="ALLANTOINASE"/>
    <property type="match status" value="1"/>
</dbReference>
<proteinExistence type="inferred from homology"/>
<protein>
    <recommendedName>
        <fullName evidence="2">Dihydroorotase</fullName>
        <shortName evidence="2">DHOase</shortName>
        <ecNumber evidence="2">3.5.2.3</ecNumber>
    </recommendedName>
</protein>
<dbReference type="RefSeq" id="WP_144996655.1">
    <property type="nucleotide sequence ID" value="NZ_CP036281.1"/>
</dbReference>
<feature type="domain" description="Amidohydrolase-related" evidence="3">
    <location>
        <begin position="51"/>
        <end position="419"/>
    </location>
</feature>
<dbReference type="HAMAP" id="MF_00220_B">
    <property type="entry name" value="PyrC_classI_B"/>
    <property type="match status" value="1"/>
</dbReference>
<dbReference type="Gene3D" id="2.30.40.10">
    <property type="entry name" value="Urease, subunit C, domain 1"/>
    <property type="match status" value="1"/>
</dbReference>
<evidence type="ECO:0000256" key="2">
    <source>
        <dbReference type="HAMAP-Rule" id="MF_00220"/>
    </source>
</evidence>
<dbReference type="GO" id="GO:0008270">
    <property type="term" value="F:zinc ion binding"/>
    <property type="evidence" value="ECO:0007669"/>
    <property type="project" value="UniProtKB-UniRule"/>
</dbReference>
<dbReference type="InterPro" id="IPR004722">
    <property type="entry name" value="DHOase"/>
</dbReference>
<comment type="function">
    <text evidence="2">Catalyzes the reversible cyclization of carbamoyl aspartate to dihydroorotate.</text>
</comment>
<dbReference type="GO" id="GO:0044205">
    <property type="term" value="P:'de novo' UMP biosynthetic process"/>
    <property type="evidence" value="ECO:0007669"/>
    <property type="project" value="UniProtKB-UniRule"/>
</dbReference>
<feature type="binding site" evidence="2">
    <location>
        <position position="309"/>
    </location>
    <ligand>
        <name>substrate</name>
    </ligand>
</feature>
<dbReference type="GO" id="GO:0004038">
    <property type="term" value="F:allantoinase activity"/>
    <property type="evidence" value="ECO:0007669"/>
    <property type="project" value="TreeGrafter"/>
</dbReference>
<feature type="binding site" evidence="2">
    <location>
        <begin position="323"/>
        <end position="324"/>
    </location>
    <ligand>
        <name>substrate</name>
    </ligand>
</feature>
<comment type="caution">
    <text evidence="2">Lacks conserved residue(s) required for the propagation of feature annotation.</text>
</comment>
<comment type="pathway">
    <text evidence="2">Pyrimidine metabolism; UMP biosynthesis via de novo pathway; (S)-dihydroorotate from bicarbonate: step 3/3.</text>
</comment>
<dbReference type="UniPathway" id="UPA00070">
    <property type="reaction ID" value="UER00117"/>
</dbReference>
<dbReference type="SUPFAM" id="SSF51338">
    <property type="entry name" value="Composite domain of metallo-dependent hydrolases"/>
    <property type="match status" value="1"/>
</dbReference>
<dbReference type="AlphaFoldDB" id="A0A518CQ66"/>
<dbReference type="EMBL" id="CP036281">
    <property type="protein sequence ID" value="QDU81368.1"/>
    <property type="molecule type" value="Genomic_DNA"/>
</dbReference>
<keyword evidence="1 2" id="KW-0665">Pyrimidine biosynthesis</keyword>
<keyword evidence="2" id="KW-0479">Metal-binding</keyword>
<feature type="active site" evidence="2">
    <location>
        <position position="305"/>
    </location>
</feature>
<dbReference type="NCBIfam" id="TIGR00857">
    <property type="entry name" value="pyrC_multi"/>
    <property type="match status" value="1"/>
</dbReference>
<dbReference type="EC" id="3.5.2.3" evidence="2"/>
<evidence type="ECO:0000313" key="4">
    <source>
        <dbReference type="EMBL" id="QDU81368.1"/>
    </source>
</evidence>
<dbReference type="Pfam" id="PF01979">
    <property type="entry name" value="Amidohydro_1"/>
    <property type="match status" value="1"/>
</dbReference>
<gene>
    <name evidence="4" type="primary">pyrC_1</name>
    <name evidence="2" type="synonym">pyrC</name>
    <name evidence="4" type="ORF">Pla110_31090</name>
</gene>
<keyword evidence="2" id="KW-0862">Zinc</keyword>
<dbReference type="CDD" id="cd01317">
    <property type="entry name" value="DHOase_IIa"/>
    <property type="match status" value="1"/>
</dbReference>
<dbReference type="KEGG" id="plon:Pla110_31090"/>
<accession>A0A518CQ66</accession>
<keyword evidence="2 4" id="KW-0378">Hydrolase</keyword>
<feature type="binding site" evidence="2">
    <location>
        <position position="305"/>
    </location>
    <ligand>
        <name>Zn(2+)</name>
        <dbReference type="ChEBI" id="CHEBI:29105"/>
        <label>1</label>
    </ligand>
</feature>
<dbReference type="PANTHER" id="PTHR43668">
    <property type="entry name" value="ALLANTOINASE"/>
    <property type="match status" value="1"/>
</dbReference>
<dbReference type="SUPFAM" id="SSF51556">
    <property type="entry name" value="Metallo-dependent hydrolases"/>
    <property type="match status" value="1"/>
</dbReference>
<dbReference type="Gene3D" id="3.20.20.140">
    <property type="entry name" value="Metal-dependent hydrolases"/>
    <property type="match status" value="1"/>
</dbReference>
<dbReference type="InterPro" id="IPR032466">
    <property type="entry name" value="Metal_Hydrolase"/>
</dbReference>
<evidence type="ECO:0000313" key="5">
    <source>
        <dbReference type="Proteomes" id="UP000317178"/>
    </source>
</evidence>
<evidence type="ECO:0000256" key="1">
    <source>
        <dbReference type="ARBA" id="ARBA00022975"/>
    </source>
</evidence>
<keyword evidence="5" id="KW-1185">Reference proteome</keyword>
<feature type="binding site" evidence="2">
    <location>
        <position position="179"/>
    </location>
    <ligand>
        <name>Zn(2+)</name>
        <dbReference type="ChEBI" id="CHEBI:29105"/>
        <label>2</label>
    </ligand>
</feature>
<comment type="similarity">
    <text evidence="2">Belongs to the metallo-dependent hydrolases superfamily. DHOase family. Class I DHOase subfamily.</text>
</comment>
<dbReference type="GO" id="GO:0004151">
    <property type="term" value="F:dihydroorotase activity"/>
    <property type="evidence" value="ECO:0007669"/>
    <property type="project" value="UniProtKB-UniRule"/>
</dbReference>
<dbReference type="InterPro" id="IPR050138">
    <property type="entry name" value="DHOase/Allantoinase_Hydrolase"/>
</dbReference>
<dbReference type="GO" id="GO:0006145">
    <property type="term" value="P:purine nucleobase catabolic process"/>
    <property type="evidence" value="ECO:0007669"/>
    <property type="project" value="TreeGrafter"/>
</dbReference>
<dbReference type="InterPro" id="IPR011059">
    <property type="entry name" value="Metal-dep_hydrolase_composite"/>
</dbReference>
<dbReference type="Proteomes" id="UP000317178">
    <property type="component" value="Chromosome"/>
</dbReference>
<reference evidence="4 5" key="1">
    <citation type="submission" date="2019-02" db="EMBL/GenBank/DDBJ databases">
        <title>Deep-cultivation of Planctomycetes and their phenomic and genomic characterization uncovers novel biology.</title>
        <authorList>
            <person name="Wiegand S."/>
            <person name="Jogler M."/>
            <person name="Boedeker C."/>
            <person name="Pinto D."/>
            <person name="Vollmers J."/>
            <person name="Rivas-Marin E."/>
            <person name="Kohn T."/>
            <person name="Peeters S.H."/>
            <person name="Heuer A."/>
            <person name="Rast P."/>
            <person name="Oberbeckmann S."/>
            <person name="Bunk B."/>
            <person name="Jeske O."/>
            <person name="Meyerdierks A."/>
            <person name="Storesund J.E."/>
            <person name="Kallscheuer N."/>
            <person name="Luecker S."/>
            <person name="Lage O.M."/>
            <person name="Pohl T."/>
            <person name="Merkel B.J."/>
            <person name="Hornburger P."/>
            <person name="Mueller R.-W."/>
            <person name="Bruemmer F."/>
            <person name="Labrenz M."/>
            <person name="Spormann A.M."/>
            <person name="Op den Camp H."/>
            <person name="Overmann J."/>
            <person name="Amann R."/>
            <person name="Jetten M.S.M."/>
            <person name="Mascher T."/>
            <person name="Medema M.H."/>
            <person name="Devos D.P."/>
            <person name="Kaster A.-K."/>
            <person name="Ovreas L."/>
            <person name="Rohde M."/>
            <person name="Galperin M.Y."/>
            <person name="Jogler C."/>
        </authorList>
    </citation>
    <scope>NUCLEOTIDE SEQUENCE [LARGE SCALE GENOMIC DNA]</scope>
    <source>
        <strain evidence="4 5">Pla110</strain>
    </source>
</reference>
<evidence type="ECO:0000259" key="3">
    <source>
        <dbReference type="Pfam" id="PF01979"/>
    </source>
</evidence>
<dbReference type="InterPro" id="IPR006680">
    <property type="entry name" value="Amidohydro-rel"/>
</dbReference>
<comment type="catalytic activity">
    <reaction evidence="2">
        <text>(S)-dihydroorotate + H2O = N-carbamoyl-L-aspartate + H(+)</text>
        <dbReference type="Rhea" id="RHEA:24296"/>
        <dbReference type="ChEBI" id="CHEBI:15377"/>
        <dbReference type="ChEBI" id="CHEBI:15378"/>
        <dbReference type="ChEBI" id="CHEBI:30864"/>
        <dbReference type="ChEBI" id="CHEBI:32814"/>
        <dbReference type="EC" id="3.5.2.3"/>
    </reaction>
</comment>
<feature type="binding site" evidence="2">
    <location>
        <position position="60"/>
    </location>
    <ligand>
        <name>Zn(2+)</name>
        <dbReference type="ChEBI" id="CHEBI:29105"/>
        <label>1</label>
    </ligand>
</feature>
<dbReference type="OrthoDB" id="9765462at2"/>
<comment type="cofactor">
    <cofactor evidence="2">
        <name>Zn(2+)</name>
        <dbReference type="ChEBI" id="CHEBI:29105"/>
    </cofactor>
    <text evidence="2">Binds 2 Zn(2+) ions per subunit.</text>
</comment>